<gene>
    <name evidence="1" type="ORF">JF922_25385</name>
</gene>
<reference evidence="1" key="1">
    <citation type="submission" date="2020-10" db="EMBL/GenBank/DDBJ databases">
        <title>Ca. Dormibacterota MAGs.</title>
        <authorList>
            <person name="Montgomery K."/>
        </authorList>
    </citation>
    <scope>NUCLEOTIDE SEQUENCE [LARGE SCALE GENOMIC DNA]</scope>
    <source>
        <strain evidence="1">SC8812_S17_10</strain>
    </source>
</reference>
<dbReference type="NCBIfam" id="TIGR03847">
    <property type="entry name" value="conserved hypothetical protein"/>
    <property type="match status" value="1"/>
</dbReference>
<evidence type="ECO:0000313" key="2">
    <source>
        <dbReference type="Proteomes" id="UP000612893"/>
    </source>
</evidence>
<keyword evidence="2" id="KW-1185">Reference proteome</keyword>
<dbReference type="RefSeq" id="WP_338205609.1">
    <property type="nucleotide sequence ID" value="NZ_JAEKNR010000242.1"/>
</dbReference>
<evidence type="ECO:0000313" key="1">
    <source>
        <dbReference type="EMBL" id="MBJ7601393.1"/>
    </source>
</evidence>
<dbReference type="InterPro" id="IPR021441">
    <property type="entry name" value="DUF3090"/>
</dbReference>
<organism evidence="1 2">
    <name type="scientific">Candidatus Nephthysia bennettiae</name>
    <dbReference type="NCBI Taxonomy" id="3127016"/>
    <lineage>
        <taxon>Bacteria</taxon>
        <taxon>Bacillati</taxon>
        <taxon>Candidatus Dormiibacterota</taxon>
        <taxon>Candidatus Dormibacteria</taxon>
        <taxon>Candidatus Dormibacterales</taxon>
        <taxon>Candidatus Dormibacteraceae</taxon>
        <taxon>Candidatus Nephthysia</taxon>
    </lineage>
</organism>
<protein>
    <submittedName>
        <fullName evidence="1">DUF3090 family protein</fullName>
    </submittedName>
</protein>
<sequence>MAQSFDLKDLEAIGVGTIGPPGQRQFYLRASGGGETVVLNCEKYHVQGLLTRIKQLLESQGEEIPTEVDLTAPPPAQPGESAWTVGELGLGYHEARSRFVIVAREMAESEESDPATLATARFWVTADQVRNFSRQADAVLQGGRPVCPHCGLPVDPTGHPCPAANGSRPIL</sequence>
<dbReference type="Proteomes" id="UP000612893">
    <property type="component" value="Unassembled WGS sequence"/>
</dbReference>
<proteinExistence type="predicted"/>
<accession>A0A934KE95</accession>
<dbReference type="Pfam" id="PF11290">
    <property type="entry name" value="DUF3090"/>
    <property type="match status" value="1"/>
</dbReference>
<name>A0A934KE95_9BACT</name>
<dbReference type="EMBL" id="JAEKNR010000242">
    <property type="protein sequence ID" value="MBJ7601393.1"/>
    <property type="molecule type" value="Genomic_DNA"/>
</dbReference>
<dbReference type="AlphaFoldDB" id="A0A934KE95"/>
<comment type="caution">
    <text evidence="1">The sequence shown here is derived from an EMBL/GenBank/DDBJ whole genome shotgun (WGS) entry which is preliminary data.</text>
</comment>